<gene>
    <name evidence="3" type="ORF">UFOPK2001_00103</name>
</gene>
<name>A0A6J6IIW2_9ZZZZ</name>
<feature type="region of interest" description="Disordered" evidence="1">
    <location>
        <begin position="84"/>
        <end position="116"/>
    </location>
</feature>
<protein>
    <submittedName>
        <fullName evidence="3">Unannotated protein</fullName>
    </submittedName>
</protein>
<organism evidence="3">
    <name type="scientific">freshwater metagenome</name>
    <dbReference type="NCBI Taxonomy" id="449393"/>
    <lineage>
        <taxon>unclassified sequences</taxon>
        <taxon>metagenomes</taxon>
        <taxon>ecological metagenomes</taxon>
    </lineage>
</organism>
<keyword evidence="2" id="KW-0812">Transmembrane</keyword>
<dbReference type="InterPro" id="IPR021401">
    <property type="entry name" value="DUF3040"/>
</dbReference>
<evidence type="ECO:0000313" key="3">
    <source>
        <dbReference type="EMBL" id="CAB4624415.1"/>
    </source>
</evidence>
<keyword evidence="2" id="KW-1133">Transmembrane helix</keyword>
<proteinExistence type="predicted"/>
<dbReference type="EMBL" id="CAEZVN010000004">
    <property type="protein sequence ID" value="CAB4624415.1"/>
    <property type="molecule type" value="Genomic_DNA"/>
</dbReference>
<evidence type="ECO:0000256" key="2">
    <source>
        <dbReference type="SAM" id="Phobius"/>
    </source>
</evidence>
<dbReference type="Pfam" id="PF11239">
    <property type="entry name" value="DUF3040"/>
    <property type="match status" value="1"/>
</dbReference>
<sequence>MALSEREQRLLDELERGFYESDPNLANKISSRGASNPARLILGLIIGLAGVSLIVFAVAIQVAFFGVFAFIVMLTGLIVASSNLNPQNQAKPRSASPKREPSRNVFEERWNRRRGE</sequence>
<keyword evidence="2" id="KW-0472">Membrane</keyword>
<feature type="transmembrane region" description="Helical" evidence="2">
    <location>
        <begin position="65"/>
        <end position="84"/>
    </location>
</feature>
<accession>A0A6J6IIW2</accession>
<evidence type="ECO:0000256" key="1">
    <source>
        <dbReference type="SAM" id="MobiDB-lite"/>
    </source>
</evidence>
<dbReference type="AlphaFoldDB" id="A0A6J6IIW2"/>
<feature type="transmembrane region" description="Helical" evidence="2">
    <location>
        <begin position="40"/>
        <end position="59"/>
    </location>
</feature>
<reference evidence="3" key="1">
    <citation type="submission" date="2020-05" db="EMBL/GenBank/DDBJ databases">
        <authorList>
            <person name="Chiriac C."/>
            <person name="Salcher M."/>
            <person name="Ghai R."/>
            <person name="Kavagutti S V."/>
        </authorList>
    </citation>
    <scope>NUCLEOTIDE SEQUENCE</scope>
</reference>
<feature type="compositionally biased region" description="Basic and acidic residues" evidence="1">
    <location>
        <begin position="97"/>
        <end position="116"/>
    </location>
</feature>